<keyword evidence="1 5" id="KW-0489">Methyltransferase</keyword>
<gene>
    <name evidence="5" type="primary">hpm5-1</name>
    <name evidence="5" type="ORF">Focb16_v015384</name>
</gene>
<accession>A0A559KTP7</accession>
<dbReference type="Gene3D" id="3.40.50.150">
    <property type="entry name" value="Vaccinia Virus protein VP39"/>
    <property type="match status" value="2"/>
</dbReference>
<protein>
    <submittedName>
        <fullName evidence="5">O-methyltransferase hmp5</fullName>
    </submittedName>
</protein>
<feature type="domain" description="O-methyltransferase C-terminal" evidence="4">
    <location>
        <begin position="164"/>
        <end position="250"/>
    </location>
</feature>
<dbReference type="GO" id="GO:0032259">
    <property type="term" value="P:methylation"/>
    <property type="evidence" value="ECO:0007669"/>
    <property type="project" value="UniProtKB-KW"/>
</dbReference>
<dbReference type="EMBL" id="SRMI01000009">
    <property type="protein sequence ID" value="TVY63370.1"/>
    <property type="molecule type" value="Genomic_DNA"/>
</dbReference>
<name>A0A559KTP7_FUSOC</name>
<dbReference type="PANTHER" id="PTHR43712:SF2">
    <property type="entry name" value="O-METHYLTRANSFERASE CICE"/>
    <property type="match status" value="1"/>
</dbReference>
<reference evidence="5 6" key="1">
    <citation type="journal article" date="2019" name="Microbiol. Resour. Announc.">
        <title>High-quality draft genome sequence of Fusarium oxysporum f. sp. cubense strain 160527, a causal agent of Panama disease.</title>
        <authorList>
            <person name="Asai S."/>
            <person name="Ayukawa Y."/>
            <person name="Gan P."/>
            <person name="Masuda S."/>
            <person name="Komatsu K."/>
            <person name="Shirasu K."/>
            <person name="Arie T."/>
        </authorList>
    </citation>
    <scope>NUCLEOTIDE SEQUENCE [LARGE SCALE GENOMIC DNA]</scope>
    <source>
        <strain evidence="5 6">160527</strain>
    </source>
</reference>
<dbReference type="Pfam" id="PF00891">
    <property type="entry name" value="Methyltransf_2"/>
    <property type="match status" value="1"/>
</dbReference>
<keyword evidence="2 5" id="KW-0808">Transferase</keyword>
<dbReference type="AlphaFoldDB" id="A0A559KTP7"/>
<evidence type="ECO:0000256" key="3">
    <source>
        <dbReference type="ARBA" id="ARBA00022691"/>
    </source>
</evidence>
<dbReference type="GO" id="GO:0008171">
    <property type="term" value="F:O-methyltransferase activity"/>
    <property type="evidence" value="ECO:0007669"/>
    <property type="project" value="InterPro"/>
</dbReference>
<dbReference type="SUPFAM" id="SSF53335">
    <property type="entry name" value="S-adenosyl-L-methionine-dependent methyltransferases"/>
    <property type="match status" value="1"/>
</dbReference>
<evidence type="ECO:0000313" key="5">
    <source>
        <dbReference type="EMBL" id="TVY63370.1"/>
    </source>
</evidence>
<dbReference type="Proteomes" id="UP000320707">
    <property type="component" value="Unassembled WGS sequence"/>
</dbReference>
<keyword evidence="3" id="KW-0949">S-adenosyl-L-methionine</keyword>
<sequence length="273" mass="31016">MRILIVNGIAQETQKDEYSHNALSRSFLPTEFGSMTCMFVKFSRALAALTDYVKSHKPEGIFDLKKTPFAFSVGCEGKTYYEVYDLDPQKRTLWDIGMQKLGNHIPVIGMFPFEDLEDQVKKQPGSPFVIDVGGGRDLPIVLDSLTLDEIPGIEPMPYSIFTLQPVKNAHIYLFRHLLMDYPDTKVVEILKNTVSVMGPESRLIINEMLVPDRVTVGDQQMVYLFDIMLLAMSGRERSLSEYRRIFGGIGLELLKEHRSEGSQTIMLETRLKA</sequence>
<dbReference type="InterPro" id="IPR001077">
    <property type="entry name" value="COMT_C"/>
</dbReference>
<dbReference type="InterPro" id="IPR029063">
    <property type="entry name" value="SAM-dependent_MTases_sf"/>
</dbReference>
<dbReference type="InterPro" id="IPR016461">
    <property type="entry name" value="COMT-like"/>
</dbReference>
<evidence type="ECO:0000313" key="6">
    <source>
        <dbReference type="Proteomes" id="UP000320707"/>
    </source>
</evidence>
<evidence type="ECO:0000256" key="2">
    <source>
        <dbReference type="ARBA" id="ARBA00022679"/>
    </source>
</evidence>
<organism evidence="5 6">
    <name type="scientific">Fusarium oxysporum f. sp. cubense</name>
    <dbReference type="NCBI Taxonomy" id="61366"/>
    <lineage>
        <taxon>Eukaryota</taxon>
        <taxon>Fungi</taxon>
        <taxon>Dikarya</taxon>
        <taxon>Ascomycota</taxon>
        <taxon>Pezizomycotina</taxon>
        <taxon>Sordariomycetes</taxon>
        <taxon>Hypocreomycetidae</taxon>
        <taxon>Hypocreales</taxon>
        <taxon>Nectriaceae</taxon>
        <taxon>Fusarium</taxon>
        <taxon>Fusarium oxysporum species complex</taxon>
    </lineage>
</organism>
<evidence type="ECO:0000259" key="4">
    <source>
        <dbReference type="Pfam" id="PF00891"/>
    </source>
</evidence>
<dbReference type="PANTHER" id="PTHR43712">
    <property type="entry name" value="PUTATIVE (AFU_ORTHOLOGUE AFUA_4G14580)-RELATED"/>
    <property type="match status" value="1"/>
</dbReference>
<proteinExistence type="predicted"/>
<comment type="caution">
    <text evidence="5">The sequence shown here is derived from an EMBL/GenBank/DDBJ whole genome shotgun (WGS) entry which is preliminary data.</text>
</comment>
<evidence type="ECO:0000256" key="1">
    <source>
        <dbReference type="ARBA" id="ARBA00022603"/>
    </source>
</evidence>
<dbReference type="PROSITE" id="PS51683">
    <property type="entry name" value="SAM_OMT_II"/>
    <property type="match status" value="1"/>
</dbReference>